<dbReference type="EMBL" id="JBBPFD010000002">
    <property type="protein sequence ID" value="KAK7938397.1"/>
    <property type="molecule type" value="Genomic_DNA"/>
</dbReference>
<evidence type="ECO:0000256" key="2">
    <source>
        <dbReference type="ARBA" id="ARBA00004435"/>
    </source>
</evidence>
<feature type="compositionally biased region" description="Basic and acidic residues" evidence="9">
    <location>
        <begin position="93"/>
        <end position="111"/>
    </location>
</feature>
<evidence type="ECO:0000256" key="6">
    <source>
        <dbReference type="ARBA" id="ARBA00022553"/>
    </source>
</evidence>
<evidence type="ECO:0000256" key="9">
    <source>
        <dbReference type="SAM" id="MobiDB-lite"/>
    </source>
</evidence>
<evidence type="ECO:0000256" key="4">
    <source>
        <dbReference type="ARBA" id="ARBA00022427"/>
    </source>
</evidence>
<dbReference type="AlphaFoldDB" id="A0AAW0Q2F5"/>
<keyword evidence="12" id="KW-1185">Reference proteome</keyword>
<evidence type="ECO:0000256" key="1">
    <source>
        <dbReference type="ARBA" id="ARBA00004123"/>
    </source>
</evidence>
<comment type="caution">
    <text evidence="11">The sequence shown here is derived from an EMBL/GenBank/DDBJ whole genome shotgun (WGS) entry which is preliminary data.</text>
</comment>
<dbReference type="Pfam" id="PF18436">
    <property type="entry name" value="HECW1_helix"/>
    <property type="match status" value="1"/>
</dbReference>
<dbReference type="GO" id="GO:0003713">
    <property type="term" value="F:transcription coactivator activity"/>
    <property type="evidence" value="ECO:0007669"/>
    <property type="project" value="TreeGrafter"/>
</dbReference>
<dbReference type="GO" id="GO:0045944">
    <property type="term" value="P:positive regulation of transcription by RNA polymerase II"/>
    <property type="evidence" value="ECO:0007669"/>
    <property type="project" value="TreeGrafter"/>
</dbReference>
<keyword evidence="7" id="KW-0677">Repeat</keyword>
<sequence length="580" mass="65460">MQMCFRKRKSAFCGGWIPDALQQALKHRRSARGDRGPVFRDGLHGNSTANGFLDVGERPMTLTTAAETEEGAEAAIDPGGKVGPMPLQTLRTAGEKDPGLSQRQREERARDGAPGGSGGGEEREEQERPESKETEEQAGDTEANADTDGDEGSHVNGHPVRSLPSVRQDIHRYQRVDEPLPPNWEARIDSHGRIFFVDHVNRTTTWQRPTGPPAPQGLTRSNSIQQMEQLNRRYQSIRRTITNSDRSEESSVDLLPEPESELLPHSLSEYRRESGVAHSSARSRLSLLLQSPSAKFLCSPDFFTVLHSNPSAYRMFTSNTCLKHMISKVRRDAHYFERYQHNRDLVTFLNMFSNKQLELPRGWEMKHDHTGKPFFVDHNCRSTTFIDPRLPLQSSRSTGLLAHRQHLSRQRSHSAGEVVDDSRQTNPPILPRPSSTFSGSSRSQYHDLVPVAYNDKIVAFLRQPNIFEILQERQPELARNHSLKEKVQFIRSEGVNGLARLSSDADLVMLLSLFEEEVMSYVPPLLHPGYCLSSPQSSPGTQRANARAPAPYKRDFEAKLRNFYRKLETKVMAKAQGKSN</sequence>
<dbReference type="CDD" id="cd00201">
    <property type="entry name" value="WW"/>
    <property type="match status" value="2"/>
</dbReference>
<feature type="compositionally biased region" description="Acidic residues" evidence="9">
    <location>
        <begin position="136"/>
        <end position="150"/>
    </location>
</feature>
<evidence type="ECO:0000256" key="7">
    <source>
        <dbReference type="ARBA" id="ARBA00022737"/>
    </source>
</evidence>
<dbReference type="InterPro" id="IPR040524">
    <property type="entry name" value="HECW1_helix"/>
</dbReference>
<comment type="subcellular location">
    <subcellularLocation>
        <location evidence="2">Cell junction</location>
        <location evidence="2">Tight junction</location>
    </subcellularLocation>
    <subcellularLocation>
        <location evidence="3">Cytoplasm</location>
    </subcellularLocation>
    <subcellularLocation>
        <location evidence="1">Nucleus</location>
    </subcellularLocation>
</comment>
<reference evidence="12" key="1">
    <citation type="submission" date="2024-04" db="EMBL/GenBank/DDBJ databases">
        <title>Salinicola lusitanus LLJ914,a marine bacterium isolated from the Okinawa Trough.</title>
        <authorList>
            <person name="Li J."/>
        </authorList>
    </citation>
    <scope>NUCLEOTIDE SEQUENCE [LARGE SCALE GENOMIC DNA]</scope>
</reference>
<dbReference type="Gene3D" id="2.20.70.10">
    <property type="match status" value="2"/>
</dbReference>
<feature type="region of interest" description="Disordered" evidence="9">
    <location>
        <begin position="69"/>
        <end position="168"/>
    </location>
</feature>
<evidence type="ECO:0000259" key="10">
    <source>
        <dbReference type="PROSITE" id="PS50020"/>
    </source>
</evidence>
<evidence type="ECO:0000256" key="8">
    <source>
        <dbReference type="ARBA" id="ARBA00023242"/>
    </source>
</evidence>
<dbReference type="PROSITE" id="PS01159">
    <property type="entry name" value="WW_DOMAIN_1"/>
    <property type="match status" value="2"/>
</dbReference>
<name>A0AAW0Q2F5_9GOBI</name>
<evidence type="ECO:0000313" key="12">
    <source>
        <dbReference type="Proteomes" id="UP001460270"/>
    </source>
</evidence>
<evidence type="ECO:0000256" key="3">
    <source>
        <dbReference type="ARBA" id="ARBA00004496"/>
    </source>
</evidence>
<accession>A0AAW0Q2F5</accession>
<dbReference type="GO" id="GO:0005923">
    <property type="term" value="C:bicellular tight junction"/>
    <property type="evidence" value="ECO:0007669"/>
    <property type="project" value="UniProtKB-SubCell"/>
</dbReference>
<proteinExistence type="predicted"/>
<dbReference type="SMART" id="SM00456">
    <property type="entry name" value="WW"/>
    <property type="match status" value="2"/>
</dbReference>
<dbReference type="FunFam" id="2.20.70.10:FF:000048">
    <property type="entry name" value="HECT, C2 and WW domain-containing E3 ubiquitin protein ligase 1"/>
    <property type="match status" value="1"/>
</dbReference>
<dbReference type="SUPFAM" id="SSF51045">
    <property type="entry name" value="WW domain"/>
    <property type="match status" value="2"/>
</dbReference>
<dbReference type="GO" id="GO:0005737">
    <property type="term" value="C:cytoplasm"/>
    <property type="evidence" value="ECO:0007669"/>
    <property type="project" value="UniProtKB-SubCell"/>
</dbReference>
<dbReference type="GO" id="GO:0005634">
    <property type="term" value="C:nucleus"/>
    <property type="evidence" value="ECO:0007669"/>
    <property type="project" value="UniProtKB-SubCell"/>
</dbReference>
<dbReference type="InterPro" id="IPR051583">
    <property type="entry name" value="YAP1"/>
</dbReference>
<feature type="domain" description="WW" evidence="10">
    <location>
        <begin position="357"/>
        <end position="390"/>
    </location>
</feature>
<evidence type="ECO:0000313" key="11">
    <source>
        <dbReference type="EMBL" id="KAK7938397.1"/>
    </source>
</evidence>
<feature type="compositionally biased region" description="Basic and acidic residues" evidence="9">
    <location>
        <begin position="31"/>
        <end position="43"/>
    </location>
</feature>
<gene>
    <name evidence="11" type="ORF">WMY93_001723</name>
</gene>
<keyword evidence="8" id="KW-0539">Nucleus</keyword>
<evidence type="ECO:0000256" key="5">
    <source>
        <dbReference type="ARBA" id="ARBA00022490"/>
    </source>
</evidence>
<feature type="region of interest" description="Disordered" evidence="9">
    <location>
        <begin position="406"/>
        <end position="442"/>
    </location>
</feature>
<dbReference type="PROSITE" id="PS50020">
    <property type="entry name" value="WW_DOMAIN_2"/>
    <property type="match status" value="2"/>
</dbReference>
<dbReference type="FunFam" id="2.20.70.10:FF:000007">
    <property type="entry name" value="E3 ubiquitin-protein ligase HECW2 isoform X1"/>
    <property type="match status" value="1"/>
</dbReference>
<protein>
    <recommendedName>
        <fullName evidence="10">WW domain-containing protein</fullName>
    </recommendedName>
</protein>
<dbReference type="PANTHER" id="PTHR17616:SF8">
    <property type="entry name" value="TRANSCRIPTIONAL COACTIVATOR YORKIE"/>
    <property type="match status" value="1"/>
</dbReference>
<dbReference type="Proteomes" id="UP001460270">
    <property type="component" value="Unassembled WGS sequence"/>
</dbReference>
<dbReference type="Pfam" id="PF00397">
    <property type="entry name" value="WW"/>
    <property type="match status" value="1"/>
</dbReference>
<keyword evidence="5" id="KW-0963">Cytoplasm</keyword>
<feature type="compositionally biased region" description="Basic and acidic residues" evidence="9">
    <location>
        <begin position="125"/>
        <end position="135"/>
    </location>
</feature>
<keyword evidence="4" id="KW-0965">Cell junction</keyword>
<feature type="domain" description="WW" evidence="10">
    <location>
        <begin position="178"/>
        <end position="211"/>
    </location>
</feature>
<dbReference type="InterPro" id="IPR036020">
    <property type="entry name" value="WW_dom_sf"/>
</dbReference>
<dbReference type="GO" id="GO:0035329">
    <property type="term" value="P:hippo signaling"/>
    <property type="evidence" value="ECO:0007669"/>
    <property type="project" value="TreeGrafter"/>
</dbReference>
<dbReference type="PANTHER" id="PTHR17616">
    <property type="entry name" value="YES-ASSOCIATED PROTEIN YAP1 FAMILY MEMBER"/>
    <property type="match status" value="1"/>
</dbReference>
<keyword evidence="6" id="KW-0597">Phosphoprotein</keyword>
<organism evidence="11 12">
    <name type="scientific">Mugilogobius chulae</name>
    <name type="common">yellowstripe goby</name>
    <dbReference type="NCBI Taxonomy" id="88201"/>
    <lineage>
        <taxon>Eukaryota</taxon>
        <taxon>Metazoa</taxon>
        <taxon>Chordata</taxon>
        <taxon>Craniata</taxon>
        <taxon>Vertebrata</taxon>
        <taxon>Euteleostomi</taxon>
        <taxon>Actinopterygii</taxon>
        <taxon>Neopterygii</taxon>
        <taxon>Teleostei</taxon>
        <taxon>Neoteleostei</taxon>
        <taxon>Acanthomorphata</taxon>
        <taxon>Gobiaria</taxon>
        <taxon>Gobiiformes</taxon>
        <taxon>Gobioidei</taxon>
        <taxon>Gobiidae</taxon>
        <taxon>Gobionellinae</taxon>
        <taxon>Mugilogobius</taxon>
    </lineage>
</organism>
<keyword evidence="4" id="KW-0796">Tight junction</keyword>
<dbReference type="InterPro" id="IPR001202">
    <property type="entry name" value="WW_dom"/>
</dbReference>
<feature type="region of interest" description="Disordered" evidence="9">
    <location>
        <begin position="27"/>
        <end position="54"/>
    </location>
</feature>